<gene>
    <name evidence="1" type="ORF">A7K95_07540</name>
</gene>
<dbReference type="EMBL" id="LXND01000052">
    <property type="protein sequence ID" value="OAD63911.1"/>
    <property type="molecule type" value="Genomic_DNA"/>
</dbReference>
<accession>A0ABX2UFC5</accession>
<proteinExistence type="predicted"/>
<evidence type="ECO:0000313" key="2">
    <source>
        <dbReference type="Proteomes" id="UP000077280"/>
    </source>
</evidence>
<organism evidence="1 2">
    <name type="scientific">Pediococcus parvulus</name>
    <dbReference type="NCBI Taxonomy" id="54062"/>
    <lineage>
        <taxon>Bacteria</taxon>
        <taxon>Bacillati</taxon>
        <taxon>Bacillota</taxon>
        <taxon>Bacilli</taxon>
        <taxon>Lactobacillales</taxon>
        <taxon>Lactobacillaceae</taxon>
        <taxon>Pediococcus</taxon>
    </lineage>
</organism>
<dbReference type="Proteomes" id="UP000077280">
    <property type="component" value="Unassembled WGS sequence"/>
</dbReference>
<reference evidence="1 2" key="1">
    <citation type="submission" date="2016-05" db="EMBL/GenBank/DDBJ databases">
        <title>Draft genome sequence of Pediococcus parvulus 2.6, a probiotic beta-glucan producer strain.</title>
        <authorList>
            <person name="Mohedano M.L."/>
            <person name="Perez-Ramos A."/>
            <person name="Duenas M.T."/>
            <person name="Lamontanara A."/>
            <person name="Orru L."/>
            <person name="Spano G."/>
            <person name="Capozzi V."/>
            <person name="Lopez P."/>
        </authorList>
    </citation>
    <scope>NUCLEOTIDE SEQUENCE [LARGE SCALE GENOMIC DNA]</scope>
    <source>
        <strain evidence="1 2">2.6</strain>
    </source>
</reference>
<sequence>MTAGTLIGLNHEIRTNNGHMEIRSHRGIIYRLGTNTTFSIQQRIEGEVPIFYGKVYMDTLRADTIVDGGKYRTSCVSLTENIDPVTDRYYALNDPFEIMEYDEQGREFQIASVAPFTKLDLRFNNNLVMREKYQVVSRAALNDEEIDSLYSEWVSPVNWK</sequence>
<comment type="caution">
    <text evidence="1">The sequence shown here is derived from an EMBL/GenBank/DDBJ whole genome shotgun (WGS) entry which is preliminary data.</text>
</comment>
<keyword evidence="2" id="KW-1185">Reference proteome</keyword>
<dbReference type="RefSeq" id="WP_068806812.1">
    <property type="nucleotide sequence ID" value="NZ_CP158977.1"/>
</dbReference>
<protein>
    <submittedName>
        <fullName evidence="1">Uncharacterized protein</fullName>
    </submittedName>
</protein>
<name>A0ABX2UFC5_9LACO</name>
<evidence type="ECO:0000313" key="1">
    <source>
        <dbReference type="EMBL" id="OAD63911.1"/>
    </source>
</evidence>